<keyword evidence="11" id="KW-1185">Reference proteome</keyword>
<feature type="binding site" evidence="8">
    <location>
        <position position="439"/>
    </location>
    <ligand>
        <name>[4Fe-4S] cluster</name>
        <dbReference type="ChEBI" id="CHEBI:49883"/>
        <label>4</label>
    </ligand>
</feature>
<gene>
    <name evidence="8" type="primary">cdhA</name>
    <name evidence="10" type="ordered locus">Metin_1030</name>
</gene>
<keyword evidence="6 8" id="KW-0408">Iron</keyword>
<sequence length="758" mass="84490">MALDIKNILSKNLKVDYEKIVIKGFEEEEEKEVSSNYPKLREWDHKLLSYFKPFYSPLCSLCCLCTYGKCDLSKNRKGGCGINLEKQQARIVLLACCMGAATHTSHARHLLEIALKKNPNLKLKTSRDIQVIAPITTTVTGVKPETVKDLAKILDMIEREITMLLAATHTGQEGDSIDFESKALHAGLLDNMAKEIGELIQISLYDLPFGEEDVHFVEIGLGTIEKEKPVILCIGHNIAPGAAIIDYLEELGIEDKVEVCGLCCTAIDISRYSKRAKIVGPLSRQLTFILSGTADVVVIDEQCIRNDVLEICSSMDIPVIATSEKASFGLPDLTDEEPDKIIRDLLTKKYPGALIRDEDKVGEVAVRLALILKEQKKRIGLDLRDKQVLESIKECTECGWCNRVCPAMLPIKEAMIEAKKGNLEPLSNIYEKCVGCGKCVEFCERNIKLVDLYRVAAKERIKNEKFKVRAGRGPVTDVEIRKVGAPIVFGDIPGVILFAGCDNYYNGNDLPLMAEEFLKRGYIVVATGCSSMAIAFYKDKDGKTLYEKYHGAFDRGGLLNLGPCLANAHAIGAAIKIANIFAKLPLEKNFPEVADYILNRIGVCAVAWGAMSQKAAAIATGANRWGIPVILGPHGSKYRRLYLGEEMLRKIKDRRTGELIDTEPAPLHLIYAAESLNEAIPLIAKLCIRPNDTPKGRLIKLTHYIDLSKKYLGYVPEDIHLYIRNEREIPYQYKEEVKKILKEKGWKPREAPKEPSIL</sequence>
<dbReference type="GO" id="GO:0016151">
    <property type="term" value="F:nickel cation binding"/>
    <property type="evidence" value="ECO:0007669"/>
    <property type="project" value="UniProtKB-UniRule"/>
</dbReference>
<dbReference type="Proteomes" id="UP000002061">
    <property type="component" value="Chromosome"/>
</dbReference>
<evidence type="ECO:0000256" key="6">
    <source>
        <dbReference type="ARBA" id="ARBA00023004"/>
    </source>
</evidence>
<feature type="domain" description="4Fe-4S ferredoxin-type" evidence="9">
    <location>
        <begin position="385"/>
        <end position="414"/>
    </location>
</feature>
<feature type="binding site" evidence="8">
    <location>
        <position position="433"/>
    </location>
    <ligand>
        <name>[4Fe-4S] cluster</name>
        <dbReference type="ChEBI" id="CHEBI:49883"/>
        <label>4</label>
    </ligand>
</feature>
<feature type="binding site" evidence="8">
    <location>
        <position position="264"/>
    </location>
    <ligand>
        <name>[Ni-4Fe-4S] cluster</name>
        <dbReference type="ChEBI" id="CHEBI:47739"/>
    </ligand>
</feature>
<dbReference type="Gene3D" id="1.20.1270.30">
    <property type="match status" value="1"/>
</dbReference>
<feature type="binding site" evidence="8">
    <location>
        <position position="501"/>
    </location>
    <ligand>
        <name>[Ni-4Fe-4S] cluster</name>
        <dbReference type="ChEBI" id="CHEBI:47739"/>
    </ligand>
</feature>
<comment type="domain">
    <text evidence="8">Cluster B is an all-cysteinyl-liganded 4Fe-4S cluster; cluster C is a mixed Ni-Fe-S cluster which is the active site of CO oxidation. Cluster D is also an all-cysteinyl-liganded 4Fe-4S cluster that bridges the two subunits of the CODH dimer. Contains two additional 4Fe-4S clusters, dubbed E and F, that probably transport electrons from ferredoxin to the B cluster.</text>
</comment>
<dbReference type="SUPFAM" id="SSF56821">
    <property type="entry name" value="Prismane protein-like"/>
    <property type="match status" value="1"/>
</dbReference>
<evidence type="ECO:0000313" key="10">
    <source>
        <dbReference type="EMBL" id="ADG13688.1"/>
    </source>
</evidence>
<dbReference type="PROSITE" id="PS00198">
    <property type="entry name" value="4FE4S_FER_1"/>
    <property type="match status" value="1"/>
</dbReference>
<dbReference type="PANTHER" id="PTHR30109:SF6">
    <property type="entry name" value="ACETYL-COA DECARBONYLASE_SYNTHASE COMPLEX SUBUNIT ALPHA"/>
    <property type="match status" value="1"/>
</dbReference>
<dbReference type="GO" id="GO:0006084">
    <property type="term" value="P:acetyl-CoA metabolic process"/>
    <property type="evidence" value="ECO:0007669"/>
    <property type="project" value="InterPro"/>
</dbReference>
<dbReference type="EC" id="1.2.7.4" evidence="8"/>
<dbReference type="OrthoDB" id="35334at2157"/>
<feature type="binding site" evidence="8">
    <location>
        <position position="529"/>
    </location>
    <ligand>
        <name>[Ni-4Fe-4S] cluster</name>
        <dbReference type="ChEBI" id="CHEBI:47739"/>
    </ligand>
</feature>
<keyword evidence="4" id="KW-0677">Repeat</keyword>
<dbReference type="GO" id="GO:0050418">
    <property type="term" value="F:hydroxylamine reductase activity"/>
    <property type="evidence" value="ECO:0007669"/>
    <property type="project" value="TreeGrafter"/>
</dbReference>
<comment type="cofactor">
    <cofactor evidence="8">
        <name>[4Fe-4S] cluster</name>
        <dbReference type="ChEBI" id="CHEBI:49883"/>
    </cofactor>
    <text evidence="8">Binds 7 [4Fe-4S] clusters per heterotetramer.</text>
</comment>
<feature type="domain" description="4Fe-4S ferredoxin-type" evidence="9">
    <location>
        <begin position="423"/>
        <end position="452"/>
    </location>
</feature>
<feature type="binding site" evidence="8">
    <location>
        <position position="395"/>
    </location>
    <ligand>
        <name>[4Fe-4S] cluster</name>
        <dbReference type="ChEBI" id="CHEBI:49883"/>
        <label>3</label>
    </ligand>
</feature>
<comment type="function">
    <text evidence="8">Part of the ACDS complex that catalyzes the reversible cleavage of acetyl-CoA, allowing autotrophic growth from CO(2). The alpha-epsilon subcomponent functions as a carbon monoxide dehydrogenase.</text>
</comment>
<keyword evidence="5 8" id="KW-0560">Oxidoreductase</keyword>
<dbReference type="KEGG" id="mif:Metin_1030"/>
<dbReference type="HAMAP" id="MF_01137">
    <property type="entry name" value="CdhA"/>
    <property type="match status" value="1"/>
</dbReference>
<feature type="binding site" evidence="8">
    <location>
        <position position="103"/>
    </location>
    <ligand>
        <name>CO</name>
        <dbReference type="ChEBI" id="CHEBI:17245"/>
    </ligand>
</feature>
<dbReference type="GO" id="GO:0051539">
    <property type="term" value="F:4 iron, 4 sulfur cluster binding"/>
    <property type="evidence" value="ECO:0007669"/>
    <property type="project" value="UniProtKB-KW"/>
</dbReference>
<dbReference type="InterPro" id="IPR016101">
    <property type="entry name" value="CO_DH_a-bundle"/>
</dbReference>
<evidence type="ECO:0000256" key="3">
    <source>
        <dbReference type="ARBA" id="ARBA00022723"/>
    </source>
</evidence>
<proteinExistence type="inferred from homology"/>
<dbReference type="GO" id="GO:0006091">
    <property type="term" value="P:generation of precursor metabolites and energy"/>
    <property type="evidence" value="ECO:0007669"/>
    <property type="project" value="InterPro"/>
</dbReference>
<dbReference type="Gene3D" id="3.40.50.2030">
    <property type="match status" value="2"/>
</dbReference>
<dbReference type="STRING" id="573063.Metin_1030"/>
<comment type="cofactor">
    <cofactor evidence="8">
        <name>[Ni-4Fe-4S] cluster</name>
        <dbReference type="ChEBI" id="CHEBI:47739"/>
    </cofactor>
    <text evidence="8">Binds 2 [Ni-4Fe-4S] clusters per heterotetramer.</text>
</comment>
<feature type="binding site" evidence="8">
    <location>
        <position position="401"/>
    </location>
    <ligand>
        <name>[4Fe-4S] cluster</name>
        <dbReference type="ChEBI" id="CHEBI:49883"/>
        <label>3</label>
    </ligand>
</feature>
<dbReference type="eggNOG" id="arCOG02428">
    <property type="taxonomic scope" value="Archaea"/>
</dbReference>
<feature type="binding site" evidence="8">
    <location>
        <position position="443"/>
    </location>
    <ligand>
        <name>[4Fe-4S] cluster</name>
        <dbReference type="ChEBI" id="CHEBI:49883"/>
        <label>3</label>
    </ligand>
</feature>
<dbReference type="PROSITE" id="PS51379">
    <property type="entry name" value="4FE4S_FER_2"/>
    <property type="match status" value="2"/>
</dbReference>
<dbReference type="GO" id="GO:0042542">
    <property type="term" value="P:response to hydrogen peroxide"/>
    <property type="evidence" value="ECO:0007669"/>
    <property type="project" value="TreeGrafter"/>
</dbReference>
<keyword evidence="3 8" id="KW-0479">Metal-binding</keyword>
<dbReference type="InterPro" id="IPR011254">
    <property type="entry name" value="Prismane-like_sf"/>
</dbReference>
<dbReference type="PANTHER" id="PTHR30109">
    <property type="entry name" value="HYDROXYLAMINE REDUCTASE"/>
    <property type="match status" value="1"/>
</dbReference>
<feature type="binding site" evidence="8">
    <location>
        <position position="564"/>
    </location>
    <ligand>
        <name>[Ni-4Fe-4S] cluster</name>
        <dbReference type="ChEBI" id="CHEBI:47739"/>
    </ligand>
</feature>
<dbReference type="AlphaFoldDB" id="D5VSY5"/>
<dbReference type="Pfam" id="PF03063">
    <property type="entry name" value="Prismane"/>
    <property type="match status" value="2"/>
</dbReference>
<evidence type="ECO:0000313" key="11">
    <source>
        <dbReference type="Proteomes" id="UP000002061"/>
    </source>
</evidence>
<evidence type="ECO:0000256" key="1">
    <source>
        <dbReference type="ARBA" id="ARBA00022485"/>
    </source>
</evidence>
<keyword evidence="7 8" id="KW-0411">Iron-sulfur</keyword>
<dbReference type="InterPro" id="IPR004460">
    <property type="entry name" value="CdhA"/>
</dbReference>
<feature type="binding site" evidence="8">
    <location>
        <position position="405"/>
    </location>
    <ligand>
        <name>[4Fe-4S] cluster</name>
        <dbReference type="ChEBI" id="CHEBI:49883"/>
        <label>4</label>
    </ligand>
</feature>
<evidence type="ECO:0000256" key="7">
    <source>
        <dbReference type="ARBA" id="ARBA00023014"/>
    </source>
</evidence>
<organism evidence="10 11">
    <name type="scientific">Methanocaldococcus infernus (strain DSM 11812 / JCM 15783 / ME)</name>
    <dbReference type="NCBI Taxonomy" id="573063"/>
    <lineage>
        <taxon>Archaea</taxon>
        <taxon>Methanobacteriati</taxon>
        <taxon>Methanobacteriota</taxon>
        <taxon>Methanomada group</taxon>
        <taxon>Methanococci</taxon>
        <taxon>Methanococcales</taxon>
        <taxon>Methanocaldococcaceae</taxon>
        <taxon>Methanocaldococcus</taxon>
    </lineage>
</organism>
<feature type="binding site" evidence="8">
    <location>
        <position position="62"/>
    </location>
    <ligand>
        <name>[4Fe-4S] cluster</name>
        <dbReference type="ChEBI" id="CHEBI:49883"/>
        <label>2</label>
    </ligand>
</feature>
<feature type="binding site" evidence="8">
    <location>
        <position position="70"/>
    </location>
    <ligand>
        <name>[4Fe-4S] cluster</name>
        <dbReference type="ChEBI" id="CHEBI:49883"/>
        <label>2</label>
    </ligand>
</feature>
<name>D5VSY5_METIM</name>
<dbReference type="GO" id="GO:0004601">
    <property type="term" value="F:peroxidase activity"/>
    <property type="evidence" value="ECO:0007669"/>
    <property type="project" value="TreeGrafter"/>
</dbReference>
<keyword evidence="2 8" id="KW-0533">Nickel</keyword>
<feature type="binding site" evidence="8">
    <location>
        <position position="63"/>
    </location>
    <ligand>
        <name>[4Fe-4S] cluster</name>
        <dbReference type="ChEBI" id="CHEBI:49883"/>
        <label>1</label>
        <note>ligand shared between dimeric partners</note>
    </ligand>
</feature>
<reference evidence="10" key="1">
    <citation type="submission" date="2010-04" db="EMBL/GenBank/DDBJ databases">
        <title>Complete sequence of Methanocaldococcus infernus ME.</title>
        <authorList>
            <consortium name="US DOE Joint Genome Institute"/>
            <person name="Lucas S."/>
            <person name="Copeland A."/>
            <person name="Lapidus A."/>
            <person name="Cheng J.-F."/>
            <person name="Bruce D."/>
            <person name="Goodwin L."/>
            <person name="Pitluck S."/>
            <person name="Munk A.C."/>
            <person name="Detter J.C."/>
            <person name="Han C."/>
            <person name="Tapia R."/>
            <person name="Land M."/>
            <person name="Hauser L."/>
            <person name="Kyrpides N."/>
            <person name="Mikhailova N."/>
            <person name="Sieprawska-Lupa M."/>
            <person name="Whitman W.B."/>
            <person name="Woyke T."/>
        </authorList>
    </citation>
    <scope>NUCLEOTIDE SEQUENCE [LARGE SCALE GENOMIC DNA]</scope>
    <source>
        <strain evidence="10">ME</strain>
    </source>
</reference>
<dbReference type="GO" id="GO:0005506">
    <property type="term" value="F:iron ion binding"/>
    <property type="evidence" value="ECO:0007669"/>
    <property type="project" value="UniProtKB-UniRule"/>
</dbReference>
<evidence type="ECO:0000256" key="2">
    <source>
        <dbReference type="ARBA" id="ARBA00022596"/>
    </source>
</evidence>
<feature type="binding site" evidence="8">
    <location>
        <position position="59"/>
    </location>
    <ligand>
        <name>[4Fe-4S] cluster</name>
        <dbReference type="ChEBI" id="CHEBI:49883"/>
        <label>1</label>
        <note>ligand shared between dimeric partners</note>
    </ligand>
</feature>
<dbReference type="GeneID" id="9132048"/>
<feature type="binding site" evidence="8">
    <location>
        <position position="65"/>
    </location>
    <ligand>
        <name>[4Fe-4S] cluster</name>
        <dbReference type="ChEBI" id="CHEBI:49883"/>
        <label>2</label>
    </ligand>
</feature>
<evidence type="ECO:0000259" key="9">
    <source>
        <dbReference type="PROSITE" id="PS51379"/>
    </source>
</evidence>
<evidence type="ECO:0000256" key="4">
    <source>
        <dbReference type="ARBA" id="ARBA00022737"/>
    </source>
</evidence>
<feature type="binding site" evidence="8">
    <location>
        <position position="436"/>
    </location>
    <ligand>
        <name>[4Fe-4S] cluster</name>
        <dbReference type="ChEBI" id="CHEBI:49883"/>
        <label>4</label>
    </ligand>
</feature>
<dbReference type="InterPro" id="IPR004137">
    <property type="entry name" value="HCP/CODH"/>
</dbReference>
<keyword evidence="1 8" id="KW-0004">4Fe-4S</keyword>
<comment type="subunit">
    <text evidence="8">Heterotetramer of two alpha and two epsilon subunits. The ACDS complex is made up of alpha, epsilon, beta, gamma and delta subunits with a probable stoichiometry of (alpha(2)epsilon(2))(4)-beta(8)-(gamma(1)delta(1))(8).</text>
</comment>
<dbReference type="GO" id="GO:0043885">
    <property type="term" value="F:anaerobic carbon-monoxide dehydrogenase activity"/>
    <property type="evidence" value="ECO:0007669"/>
    <property type="project" value="UniProtKB-UniRule"/>
</dbReference>
<evidence type="ECO:0000256" key="5">
    <source>
        <dbReference type="ARBA" id="ARBA00023002"/>
    </source>
</evidence>
<feature type="binding site" evidence="8">
    <location>
        <position position="236"/>
    </location>
    <ligand>
        <name>[Ni-4Fe-4S] cluster</name>
        <dbReference type="ChEBI" id="CHEBI:47739"/>
    </ligand>
</feature>
<accession>D5VSY5</accession>
<comment type="catalytic activity">
    <reaction evidence="8">
        <text>CO + 2 oxidized [2Fe-2S]-[ferredoxin] + H2O = 2 reduced [2Fe-2S]-[ferredoxin] + CO2 + 2 H(+)</text>
        <dbReference type="Rhea" id="RHEA:21040"/>
        <dbReference type="Rhea" id="RHEA-COMP:10000"/>
        <dbReference type="Rhea" id="RHEA-COMP:10001"/>
        <dbReference type="ChEBI" id="CHEBI:15377"/>
        <dbReference type="ChEBI" id="CHEBI:15378"/>
        <dbReference type="ChEBI" id="CHEBI:16526"/>
        <dbReference type="ChEBI" id="CHEBI:17245"/>
        <dbReference type="ChEBI" id="CHEBI:33737"/>
        <dbReference type="ChEBI" id="CHEBI:33738"/>
        <dbReference type="EC" id="1.2.7.4"/>
    </reaction>
</comment>
<protein>
    <recommendedName>
        <fullName evidence="8">Acetyl-CoA decarbonylase/synthase complex subunit alpha</fullName>
        <shortName evidence="8">ACDS complex subunit alpha</shortName>
        <ecNumber evidence="8">1.2.7.4</ecNumber>
    </recommendedName>
    <alternativeName>
        <fullName evidence="8">ACDS complex carbon monoxide dehydrogenase subunit alpha</fullName>
        <shortName evidence="8">ACDS CODH subunit alpha</shortName>
    </alternativeName>
</protein>
<dbReference type="SUPFAM" id="SSF46548">
    <property type="entry name" value="alpha-helical ferredoxin"/>
    <property type="match status" value="1"/>
</dbReference>
<feature type="binding site" evidence="8">
    <location>
        <position position="303"/>
    </location>
    <ligand>
        <name>[Ni-4Fe-4S] cluster</name>
        <dbReference type="ChEBI" id="CHEBI:47739"/>
    </ligand>
</feature>
<dbReference type="NCBIfam" id="TIGR00314">
    <property type="entry name" value="cdhA"/>
    <property type="match status" value="1"/>
</dbReference>
<feature type="binding site" evidence="8">
    <location>
        <position position="80"/>
    </location>
    <ligand>
        <name>[4Fe-4S] cluster</name>
        <dbReference type="ChEBI" id="CHEBI:49883"/>
        <label>2</label>
    </ligand>
</feature>
<comment type="similarity">
    <text evidence="8">Belongs to the Ni-containing carbon monoxide dehydrogenase family.</text>
</comment>
<dbReference type="InterPro" id="IPR017896">
    <property type="entry name" value="4Fe4S_Fe-S-bd"/>
</dbReference>
<dbReference type="InterPro" id="IPR016099">
    <property type="entry name" value="Prismane-like_a/b-sand"/>
</dbReference>
<dbReference type="Gene3D" id="3.30.70.20">
    <property type="match status" value="1"/>
</dbReference>
<dbReference type="EMBL" id="CP002009">
    <property type="protein sequence ID" value="ADG13688.1"/>
    <property type="molecule type" value="Genomic_DNA"/>
</dbReference>
<dbReference type="HOGENOM" id="CLU_361186_0_0_2"/>
<feature type="binding site" evidence="8">
    <location>
        <position position="398"/>
    </location>
    <ligand>
        <name>[4Fe-4S] cluster</name>
        <dbReference type="ChEBI" id="CHEBI:49883"/>
        <label>3</label>
    </ligand>
</feature>
<dbReference type="RefSeq" id="WP_013100433.1">
    <property type="nucleotide sequence ID" value="NC_014122.1"/>
</dbReference>
<evidence type="ECO:0000256" key="8">
    <source>
        <dbReference type="HAMAP-Rule" id="MF_01137"/>
    </source>
</evidence>
<dbReference type="InterPro" id="IPR017900">
    <property type="entry name" value="4Fe4S_Fe_S_CS"/>
</dbReference>